<name>A0A2U1TKF2_9GAMM</name>
<dbReference type="RefSeq" id="WP_109055844.1">
    <property type="nucleotide sequence ID" value="NZ_QDKJ01000017.1"/>
</dbReference>
<organism evidence="2 3">
    <name type="scientific">Brenneria roseae subsp. americana</name>
    <dbReference type="NCBI Taxonomy" id="1508507"/>
    <lineage>
        <taxon>Bacteria</taxon>
        <taxon>Pseudomonadati</taxon>
        <taxon>Pseudomonadota</taxon>
        <taxon>Gammaproteobacteria</taxon>
        <taxon>Enterobacterales</taxon>
        <taxon>Pectobacteriaceae</taxon>
        <taxon>Brenneria</taxon>
    </lineage>
</organism>
<dbReference type="PANTHER" id="PTHR43233">
    <property type="entry name" value="FAMILY N-ACETYLTRANSFERASE, PUTATIVE (AFU_ORTHOLOGUE AFUA_6G03350)-RELATED"/>
    <property type="match status" value="1"/>
</dbReference>
<feature type="domain" description="N-acetyltransferase" evidence="1">
    <location>
        <begin position="8"/>
        <end position="145"/>
    </location>
</feature>
<comment type="caution">
    <text evidence="2">The sequence shown here is derived from an EMBL/GenBank/DDBJ whole genome shotgun (WGS) entry which is preliminary data.</text>
</comment>
<dbReference type="OrthoDB" id="9775804at2"/>
<keyword evidence="3" id="KW-1185">Reference proteome</keyword>
<dbReference type="EMBL" id="QDKJ01000017">
    <property type="protein sequence ID" value="PWC09886.1"/>
    <property type="molecule type" value="Genomic_DNA"/>
</dbReference>
<protein>
    <submittedName>
        <fullName evidence="2">GNAT family N-acetyltransferase</fullName>
    </submittedName>
</protein>
<proteinExistence type="predicted"/>
<dbReference type="InterPro" id="IPR053144">
    <property type="entry name" value="Acetyltransferase_Butenolide"/>
</dbReference>
<dbReference type="Gene3D" id="3.40.630.30">
    <property type="match status" value="1"/>
</dbReference>
<dbReference type="SUPFAM" id="SSF55729">
    <property type="entry name" value="Acyl-CoA N-acyltransferases (Nat)"/>
    <property type="match status" value="1"/>
</dbReference>
<evidence type="ECO:0000313" key="3">
    <source>
        <dbReference type="Proteomes" id="UP000245138"/>
    </source>
</evidence>
<dbReference type="CDD" id="cd04301">
    <property type="entry name" value="NAT_SF"/>
    <property type="match status" value="1"/>
</dbReference>
<dbReference type="AlphaFoldDB" id="A0A2U1TKF2"/>
<dbReference type="GO" id="GO:0016747">
    <property type="term" value="F:acyltransferase activity, transferring groups other than amino-acyl groups"/>
    <property type="evidence" value="ECO:0007669"/>
    <property type="project" value="InterPro"/>
</dbReference>
<keyword evidence="2" id="KW-0808">Transferase</keyword>
<dbReference type="InterPro" id="IPR016181">
    <property type="entry name" value="Acyl_CoA_acyltransferase"/>
</dbReference>
<reference evidence="2 3" key="1">
    <citation type="submission" date="2018-04" db="EMBL/GenBank/DDBJ databases">
        <title>Brenneria corticis sp.nov.</title>
        <authorList>
            <person name="Li Y."/>
        </authorList>
    </citation>
    <scope>NUCLEOTIDE SEQUENCE [LARGE SCALE GENOMIC DNA]</scope>
    <source>
        <strain evidence="2 3">LMG 27715</strain>
    </source>
</reference>
<evidence type="ECO:0000313" key="2">
    <source>
        <dbReference type="EMBL" id="PWC09886.1"/>
    </source>
</evidence>
<gene>
    <name evidence="2" type="ORF">B4923_18565</name>
</gene>
<dbReference type="Pfam" id="PF13673">
    <property type="entry name" value="Acetyltransf_10"/>
    <property type="match status" value="1"/>
</dbReference>
<dbReference type="PANTHER" id="PTHR43233:SF1">
    <property type="entry name" value="FAMILY N-ACETYLTRANSFERASE, PUTATIVE (AFU_ORTHOLOGUE AFUA_6G03350)-RELATED"/>
    <property type="match status" value="1"/>
</dbReference>
<dbReference type="PROSITE" id="PS51186">
    <property type="entry name" value="GNAT"/>
    <property type="match status" value="1"/>
</dbReference>
<accession>A0A2U1TKF2</accession>
<dbReference type="InterPro" id="IPR000182">
    <property type="entry name" value="GNAT_dom"/>
</dbReference>
<sequence length="145" mass="15970">MNTPDHAISYKVNAPLSSQQFIDLLAQTSLGARRPLADKATIEGMLEHANLLVSAWHGETLVGIARSVTDFHFCCYLSDLAVSELWQHAGIGKTLIKITAQQLEPKCKIILLAAPQAVDYYPRLGFEKHNSAWVLPGNEFNAAKK</sequence>
<dbReference type="Proteomes" id="UP000245138">
    <property type="component" value="Unassembled WGS sequence"/>
</dbReference>
<evidence type="ECO:0000259" key="1">
    <source>
        <dbReference type="PROSITE" id="PS51186"/>
    </source>
</evidence>